<feature type="non-terminal residue" evidence="3">
    <location>
        <position position="433"/>
    </location>
</feature>
<dbReference type="PANTHER" id="PTHR46652:SF3">
    <property type="entry name" value="LEUCINE-RICH REPEAT-CONTAINING PROTEIN 9"/>
    <property type="match status" value="1"/>
</dbReference>
<protein>
    <submittedName>
        <fullName evidence="3">Protein phosphatases PP1 regulatory subunit sds22</fullName>
    </submittedName>
</protein>
<dbReference type="PROSITE" id="PS51450">
    <property type="entry name" value="LRR"/>
    <property type="match status" value="3"/>
</dbReference>
<dbReference type="AlphaFoldDB" id="A0A225UJX7"/>
<evidence type="ECO:0000256" key="2">
    <source>
        <dbReference type="ARBA" id="ARBA00022737"/>
    </source>
</evidence>
<dbReference type="Pfam" id="PF13855">
    <property type="entry name" value="LRR_8"/>
    <property type="match status" value="1"/>
</dbReference>
<dbReference type="InterPro" id="IPR050836">
    <property type="entry name" value="SDS22/Internalin_LRR"/>
</dbReference>
<evidence type="ECO:0000256" key="1">
    <source>
        <dbReference type="ARBA" id="ARBA00022614"/>
    </source>
</evidence>
<organism evidence="3 4">
    <name type="scientific">Phytophthora megakarya</name>
    <dbReference type="NCBI Taxonomy" id="4795"/>
    <lineage>
        <taxon>Eukaryota</taxon>
        <taxon>Sar</taxon>
        <taxon>Stramenopiles</taxon>
        <taxon>Oomycota</taxon>
        <taxon>Peronosporomycetes</taxon>
        <taxon>Peronosporales</taxon>
        <taxon>Peronosporaceae</taxon>
        <taxon>Phytophthora</taxon>
    </lineage>
</organism>
<sequence length="433" mass="47871">MDSFDLSEQRIVQLEQIPVDIRCQIEHGDGAEYVLDLSLNRLRSIDSIGTFEHVNELDLSGNQLENVNGIQALRRLQILDLSRNCITSVDLLALLPALHVLKVAENSLTTIDSLQLLPQLRVVDASYNRITKWPALAGLNLLETLDMSDNMLGPFLPSLSATLFPLHLRRLAIARNQIDKICGIACLGFQLPTLEFFAFDGNPIVFEITRNHGQLERLLATFFPCVPLSNDGGITMSGKRHEEFTTPLHTVNTLKRAILDCREETVDEFLVTGSVATQGVSGTFAPPTPTERPLPAQTQVVLNNDKDNSLSYDSKMEIWKRIQEDRKAQLDQNEQSFANSTLKRAKVVQWGQDVEQLTANTSLQDDIRTPALTAADLVIPDSSQFVGALDGSCLSVMAPLESTISKPTNTTKVSQARNGVDNDALVKKVKMLT</sequence>
<dbReference type="PANTHER" id="PTHR46652">
    <property type="entry name" value="LEUCINE-RICH REPEAT AND IQ DOMAIN-CONTAINING PROTEIN 1-RELATED"/>
    <property type="match status" value="1"/>
</dbReference>
<dbReference type="InterPro" id="IPR003591">
    <property type="entry name" value="Leu-rich_rpt_typical-subtyp"/>
</dbReference>
<dbReference type="STRING" id="4795.A0A225UJX7"/>
<dbReference type="SMART" id="SM00369">
    <property type="entry name" value="LRR_TYP"/>
    <property type="match status" value="3"/>
</dbReference>
<gene>
    <name evidence="3" type="ORF">PHMEG_00037178</name>
</gene>
<dbReference type="Proteomes" id="UP000198211">
    <property type="component" value="Unassembled WGS sequence"/>
</dbReference>
<keyword evidence="4" id="KW-1185">Reference proteome</keyword>
<keyword evidence="2" id="KW-0677">Repeat</keyword>
<dbReference type="EMBL" id="NBNE01016104">
    <property type="protein sequence ID" value="OWY93434.1"/>
    <property type="molecule type" value="Genomic_DNA"/>
</dbReference>
<keyword evidence="1" id="KW-0433">Leucine-rich repeat</keyword>
<dbReference type="InterPro" id="IPR001611">
    <property type="entry name" value="Leu-rich_rpt"/>
</dbReference>
<evidence type="ECO:0000313" key="4">
    <source>
        <dbReference type="Proteomes" id="UP000198211"/>
    </source>
</evidence>
<evidence type="ECO:0000313" key="3">
    <source>
        <dbReference type="EMBL" id="OWY93434.1"/>
    </source>
</evidence>
<name>A0A225UJX7_9STRA</name>
<accession>A0A225UJX7</accession>
<dbReference type="Gene3D" id="3.80.10.10">
    <property type="entry name" value="Ribonuclease Inhibitor"/>
    <property type="match status" value="1"/>
</dbReference>
<proteinExistence type="predicted"/>
<dbReference type="OrthoDB" id="7451790at2759"/>
<comment type="caution">
    <text evidence="3">The sequence shown here is derived from an EMBL/GenBank/DDBJ whole genome shotgun (WGS) entry which is preliminary data.</text>
</comment>
<reference evidence="4" key="1">
    <citation type="submission" date="2017-03" db="EMBL/GenBank/DDBJ databases">
        <title>Phytopthora megakarya and P. palmivora, two closely related causual agents of cacao black pod achieved similar genome size and gene model numbers by different mechanisms.</title>
        <authorList>
            <person name="Ali S."/>
            <person name="Shao J."/>
            <person name="Larry D.J."/>
            <person name="Kronmiller B."/>
            <person name="Shen D."/>
            <person name="Strem M.D."/>
            <person name="Melnick R.L."/>
            <person name="Guiltinan M.J."/>
            <person name="Tyler B.M."/>
            <person name="Meinhardt L.W."/>
            <person name="Bailey B.A."/>
        </authorList>
    </citation>
    <scope>NUCLEOTIDE SEQUENCE [LARGE SCALE GENOMIC DNA]</scope>
    <source>
        <strain evidence="4">zdho120</strain>
    </source>
</reference>
<dbReference type="InterPro" id="IPR032675">
    <property type="entry name" value="LRR_dom_sf"/>
</dbReference>
<dbReference type="SUPFAM" id="SSF52058">
    <property type="entry name" value="L domain-like"/>
    <property type="match status" value="1"/>
</dbReference>